<evidence type="ECO:0000256" key="2">
    <source>
        <dbReference type="ARBA" id="ARBA00022679"/>
    </source>
</evidence>
<feature type="compositionally biased region" description="Basic residues" evidence="4">
    <location>
        <begin position="51"/>
        <end position="71"/>
    </location>
</feature>
<comment type="similarity">
    <text evidence="1">Belongs to the carbohydrate kinase PfkB family.</text>
</comment>
<reference evidence="6" key="1">
    <citation type="journal article" date="2021" name="J. Hered.">
        <title>Genome Assembly of Salicaceae Populus deltoides (Eastern Cottonwood) I-69 Based on Nanopore Sequencing and Hi-C Technologies.</title>
        <authorList>
            <person name="Bai S."/>
            <person name="Wu H."/>
            <person name="Zhang J."/>
            <person name="Pan Z."/>
            <person name="Zhao W."/>
            <person name="Li Z."/>
            <person name="Tong C."/>
        </authorList>
    </citation>
    <scope>NUCLEOTIDE SEQUENCE</scope>
    <source>
        <tissue evidence="6">Leaf</tissue>
    </source>
</reference>
<dbReference type="EMBL" id="JACEGQ020000008">
    <property type="protein sequence ID" value="KAH8502157.1"/>
    <property type="molecule type" value="Genomic_DNA"/>
</dbReference>
<feature type="region of interest" description="Disordered" evidence="4">
    <location>
        <begin position="484"/>
        <end position="551"/>
    </location>
</feature>
<evidence type="ECO:0000259" key="5">
    <source>
        <dbReference type="Pfam" id="PF00294"/>
    </source>
</evidence>
<comment type="caution">
    <text evidence="6">The sequence shown here is derived from an EMBL/GenBank/DDBJ whole genome shotgun (WGS) entry which is preliminary data.</text>
</comment>
<dbReference type="SUPFAM" id="SSF53613">
    <property type="entry name" value="Ribokinase-like"/>
    <property type="match status" value="1"/>
</dbReference>
<protein>
    <recommendedName>
        <fullName evidence="5">Carbohydrate kinase PfkB domain-containing protein</fullName>
    </recommendedName>
</protein>
<dbReference type="GO" id="GO:0016301">
    <property type="term" value="F:kinase activity"/>
    <property type="evidence" value="ECO:0007669"/>
    <property type="project" value="UniProtKB-KW"/>
</dbReference>
<dbReference type="GO" id="GO:0042793">
    <property type="term" value="P:plastid transcription"/>
    <property type="evidence" value="ECO:0007669"/>
    <property type="project" value="TreeGrafter"/>
</dbReference>
<feature type="domain" description="Carbohydrate kinase PfkB" evidence="5">
    <location>
        <begin position="190"/>
        <end position="464"/>
    </location>
</feature>
<dbReference type="Proteomes" id="UP000807159">
    <property type="component" value="Chromosome 8"/>
</dbReference>
<evidence type="ECO:0000313" key="6">
    <source>
        <dbReference type="EMBL" id="KAH8502157.1"/>
    </source>
</evidence>
<dbReference type="Pfam" id="PF00294">
    <property type="entry name" value="PfkB"/>
    <property type="match status" value="1"/>
</dbReference>
<dbReference type="PANTHER" id="PTHR43085">
    <property type="entry name" value="HEXOKINASE FAMILY MEMBER"/>
    <property type="match status" value="1"/>
</dbReference>
<proteinExistence type="inferred from homology"/>
<dbReference type="PANTHER" id="PTHR43085:SF2">
    <property type="entry name" value="FRUCTOKINASE-LIKE 2, CHLOROPLASTIC"/>
    <property type="match status" value="1"/>
</dbReference>
<organism evidence="6 7">
    <name type="scientific">Populus deltoides</name>
    <name type="common">Eastern poplar</name>
    <name type="synonym">Eastern cottonwood</name>
    <dbReference type="NCBI Taxonomy" id="3696"/>
    <lineage>
        <taxon>Eukaryota</taxon>
        <taxon>Viridiplantae</taxon>
        <taxon>Streptophyta</taxon>
        <taxon>Embryophyta</taxon>
        <taxon>Tracheophyta</taxon>
        <taxon>Spermatophyta</taxon>
        <taxon>Magnoliopsida</taxon>
        <taxon>eudicotyledons</taxon>
        <taxon>Gunneridae</taxon>
        <taxon>Pentapetalae</taxon>
        <taxon>rosids</taxon>
        <taxon>fabids</taxon>
        <taxon>Malpighiales</taxon>
        <taxon>Salicaceae</taxon>
        <taxon>Saliceae</taxon>
        <taxon>Populus</taxon>
    </lineage>
</organism>
<evidence type="ECO:0000256" key="4">
    <source>
        <dbReference type="SAM" id="MobiDB-lite"/>
    </source>
</evidence>
<sequence length="551" mass="62549">WQLNWPNHQQLNFVQLQDFRLQNKWGLAAISRKKISEALPEEEPSENGVVGKKKTTRTGTKRTTSRTRKKKVADALEENSEAVRTHDPTNEKSVVSEDPKKTRRRTRRKDVSASTSLEESSTEKVRKRRARKKMDEDVETQDSESENSDQEQSEFVTNLEDESDGDLELDKDDGEDITYTYDWPPLGSWGSAGGVAVALASLGGKVAFMGKLGDDEFGQAMLYFLNVNNVQTRSVRMDSKRSTAVSQMKIARRGRLRMTCSKSCAEDSLLKSELNIDVLKQAKMFYFNTHSLLDRSMRSTALRAIKVSKKLGAVVFYDVNLPLPLWRSSEETKLFIQEAWNLADVVEVTKQELEFLCGIEPDEEFDTRNNAKSKFVHYGPEVVAPLWHENLEVLFVTNGTSKIHYYTREHNGAVHGMEDPPITPFTSDMSASGDGITAGLLRMLTVQPDLFTDKEYLESTIKFAIDCGVIDQWLLGRTRGFPPREEMGDEVEPDENGIRSATEKEYRTLENDSDPEGYMPPPEMECRPVKPVPDDTSSKTEKEYTYKASWM</sequence>
<accession>A0A8T2YAV5</accession>
<dbReference type="GO" id="GO:0042644">
    <property type="term" value="C:chloroplast nucleoid"/>
    <property type="evidence" value="ECO:0007669"/>
    <property type="project" value="TreeGrafter"/>
</dbReference>
<keyword evidence="7" id="KW-1185">Reference proteome</keyword>
<feature type="region of interest" description="Disordered" evidence="4">
    <location>
        <begin position="36"/>
        <end position="174"/>
    </location>
</feature>
<feature type="non-terminal residue" evidence="6">
    <location>
        <position position="1"/>
    </location>
</feature>
<feature type="compositionally biased region" description="Acidic residues" evidence="4">
    <location>
        <begin position="159"/>
        <end position="174"/>
    </location>
</feature>
<feature type="compositionally biased region" description="Basic and acidic residues" evidence="4">
    <location>
        <begin position="501"/>
        <end position="510"/>
    </location>
</feature>
<dbReference type="InterPro" id="IPR011611">
    <property type="entry name" value="PfkB_dom"/>
</dbReference>
<name>A0A8T2YAV5_POPDE</name>
<dbReference type="Gene3D" id="3.40.1190.20">
    <property type="match status" value="1"/>
</dbReference>
<dbReference type="InterPro" id="IPR050306">
    <property type="entry name" value="PfkB_Carbo_kinase"/>
</dbReference>
<dbReference type="AlphaFoldDB" id="A0A8T2YAV5"/>
<feature type="compositionally biased region" description="Acidic residues" evidence="4">
    <location>
        <begin position="136"/>
        <end position="152"/>
    </location>
</feature>
<dbReference type="GO" id="GO:0009662">
    <property type="term" value="P:etioplast organization"/>
    <property type="evidence" value="ECO:0007669"/>
    <property type="project" value="TreeGrafter"/>
</dbReference>
<dbReference type="GO" id="GO:0009658">
    <property type="term" value="P:chloroplast organization"/>
    <property type="evidence" value="ECO:0007669"/>
    <property type="project" value="TreeGrafter"/>
</dbReference>
<dbReference type="InterPro" id="IPR029056">
    <property type="entry name" value="Ribokinase-like"/>
</dbReference>
<gene>
    <name evidence="6" type="ORF">H0E87_016795</name>
</gene>
<feature type="compositionally biased region" description="Basic and acidic residues" evidence="4">
    <location>
        <begin position="524"/>
        <end position="545"/>
    </location>
</feature>
<evidence type="ECO:0000256" key="1">
    <source>
        <dbReference type="ARBA" id="ARBA00010688"/>
    </source>
</evidence>
<keyword evidence="2" id="KW-0808">Transferase</keyword>
<keyword evidence="3" id="KW-0418">Kinase</keyword>
<evidence type="ECO:0000313" key="7">
    <source>
        <dbReference type="Proteomes" id="UP000807159"/>
    </source>
</evidence>
<evidence type="ECO:0000256" key="3">
    <source>
        <dbReference type="ARBA" id="ARBA00022777"/>
    </source>
</evidence>
<dbReference type="CDD" id="cd01167">
    <property type="entry name" value="bac_FRK"/>
    <property type="match status" value="1"/>
</dbReference>
<feature type="compositionally biased region" description="Basic and acidic residues" evidence="4">
    <location>
        <begin position="81"/>
        <end position="100"/>
    </location>
</feature>